<gene>
    <name evidence="2" type="ORF">HMPREF9439_00737</name>
</gene>
<organism evidence="2 3">
    <name type="scientific">Parasutterella excrementihominis YIT 11859</name>
    <dbReference type="NCBI Taxonomy" id="762966"/>
    <lineage>
        <taxon>Bacteria</taxon>
        <taxon>Pseudomonadati</taxon>
        <taxon>Pseudomonadota</taxon>
        <taxon>Betaproteobacteria</taxon>
        <taxon>Burkholderiales</taxon>
        <taxon>Sutterellaceae</taxon>
        <taxon>Parasutterella</taxon>
    </lineage>
</organism>
<dbReference type="InterPro" id="IPR050909">
    <property type="entry name" value="Bact_Autotransporter_VF"/>
</dbReference>
<dbReference type="eggNOG" id="COG2911">
    <property type="taxonomic scope" value="Bacteria"/>
</dbReference>
<dbReference type="SUPFAM" id="SSF103515">
    <property type="entry name" value="Autotransporter"/>
    <property type="match status" value="1"/>
</dbReference>
<dbReference type="SUPFAM" id="SSF51126">
    <property type="entry name" value="Pectin lyase-like"/>
    <property type="match status" value="1"/>
</dbReference>
<accession>F3QII8</accession>
<dbReference type="PANTHER" id="PTHR12338">
    <property type="entry name" value="AUTOTRANSPORTER"/>
    <property type="match status" value="1"/>
</dbReference>
<feature type="non-terminal residue" evidence="2">
    <location>
        <position position="1"/>
    </location>
</feature>
<evidence type="ECO:0000313" key="3">
    <source>
        <dbReference type="Proteomes" id="UP000005156"/>
    </source>
</evidence>
<protein>
    <submittedName>
        <fullName evidence="2">Outer membrane autotransporter barrel domain protein</fullName>
    </submittedName>
</protein>
<feature type="domain" description="Autotransporter" evidence="1">
    <location>
        <begin position="1500"/>
        <end position="1784"/>
    </location>
</feature>
<dbReference type="InterPro" id="IPR036709">
    <property type="entry name" value="Autotransporte_beta_dom_sf"/>
</dbReference>
<evidence type="ECO:0000259" key="1">
    <source>
        <dbReference type="PROSITE" id="PS51208"/>
    </source>
</evidence>
<proteinExistence type="predicted"/>
<dbReference type="PANTHER" id="PTHR12338:SF5">
    <property type="entry name" value="ANTIGEN 43-RELATED"/>
    <property type="match status" value="1"/>
</dbReference>
<dbReference type="Proteomes" id="UP000005156">
    <property type="component" value="Unassembled WGS sequence"/>
</dbReference>
<dbReference type="PROSITE" id="PS51208">
    <property type="entry name" value="AUTOTRANSPORTER"/>
    <property type="match status" value="1"/>
</dbReference>
<dbReference type="EMBL" id="AFBP01000017">
    <property type="protein sequence ID" value="EGG56384.1"/>
    <property type="molecule type" value="Genomic_DNA"/>
</dbReference>
<dbReference type="InterPro" id="IPR005546">
    <property type="entry name" value="Autotransporte_beta"/>
</dbReference>
<reference evidence="2 3" key="1">
    <citation type="submission" date="2011-02" db="EMBL/GenBank/DDBJ databases">
        <authorList>
            <person name="Weinstock G."/>
            <person name="Sodergren E."/>
            <person name="Clifton S."/>
            <person name="Fulton L."/>
            <person name="Fulton B."/>
            <person name="Courtney L."/>
            <person name="Fronick C."/>
            <person name="Harrison M."/>
            <person name="Strong C."/>
            <person name="Farmer C."/>
            <person name="Delahaunty K."/>
            <person name="Markovic C."/>
            <person name="Hall O."/>
            <person name="Minx P."/>
            <person name="Tomlinson C."/>
            <person name="Mitreva M."/>
            <person name="Hou S."/>
            <person name="Chen J."/>
            <person name="Wollam A."/>
            <person name="Pepin K.H."/>
            <person name="Johnson M."/>
            <person name="Bhonagiri V."/>
            <person name="Zhang X."/>
            <person name="Suruliraj S."/>
            <person name="Warren W."/>
            <person name="Chinwalla A."/>
            <person name="Mardis E.R."/>
            <person name="Wilson R.K."/>
        </authorList>
    </citation>
    <scope>NUCLEOTIDE SEQUENCE [LARGE SCALE GENOMIC DNA]</scope>
    <source>
        <strain evidence="2 3">YIT 11859</strain>
    </source>
</reference>
<dbReference type="Pfam" id="PF03797">
    <property type="entry name" value="Autotransporter"/>
    <property type="match status" value="1"/>
</dbReference>
<comment type="caution">
    <text evidence="2">The sequence shown here is derived from an EMBL/GenBank/DDBJ whole genome shotgun (WGS) entry which is preliminary data.</text>
</comment>
<name>F3QII8_9BURK</name>
<dbReference type="InterPro" id="IPR011050">
    <property type="entry name" value="Pectin_lyase_fold/virulence"/>
</dbReference>
<dbReference type="InterPro" id="IPR006315">
    <property type="entry name" value="OM_autotransptr_brl_dom"/>
</dbReference>
<dbReference type="CDD" id="cd01344">
    <property type="entry name" value="PL2_Passenger_AT"/>
    <property type="match status" value="1"/>
</dbReference>
<sequence>CLTTAGVPEIVFVPKITGHGHIENLGGYNVLRSAESTYTGKTVVTDGTLILAAPTGAGQSNIEVNTEAGNTTKGLYLQFQSDAGPIENKISGDGVIRVAGEVSVKSSDISDYHGEWDVLGKLKTVDGSFTTSSQWGTGNVNIEPQGSVVVTNNSNGSLFVFDNTLSGSGTLLVNFSGSENGTDLYAPTFKIQQGTTSEFTGMVELAGEKNKKVVYILDSDELSTSGIRVSDNSVLSVGRDDSSKGTFTLGKLDIAGGELNIGDIQTGSPTSNKTIRVTKKLNADGEGTVRIDTSAGFINAVPTTESKLETLPLMEQDDGLQKTSMMLVNAKGAEIIGSGGGLSLVDQNGKVLSNALTSKVIQNGVHVANAGYDWKLTTSGSEEEASGLYLNYGLTQVELLGQGDSALILYATPRLPENSLANDLSAKVVGSGDLKISAVGETVSLSNPENTYTGGTFVTSDSTLKLGADSALGATKEVNLAERAILNLNDHSQEIGKLTVATDAQVDMADSSQLTVKEGGTVSAGGLKGSGNLIVQRGTLEISGANADFHASTSIKPDAAVEINSVLGLGDNEVQDNGTLTLKNIEKPSDGGNPLHYETYLTYDEFANTLIGSGKLNAENSSFALTGKNSDFNGTIEVGADSDIAVFKNSALGEAKIENSGKLDLLFDEEYSYIDNFLSGNGTTVVHGYATVSNNSVQNNSYTGDWLVLGKLSSDKGAHTSQELWGSGKTELNWGNIEIFVSDDGFTYDNSLTGHGALWIYSDPNAKGINQEFKFDNNLKNNQDFIGTMVLDGKNGGNLFYVLNHEDNLGSLGLVVKGGAELKTDGTSDPATLESLMISGGSIDFEKEIQFSDTESSAQILIDGDVLSGLDVSSTGTVKVKMGDQITLPEIPDTESNNAIMEHDDYIEKAPRIPLIQLKDENKSVVNGYAGGIELFVNGQSALSPDEGGSLSTSVKTVSILQGSLRTEVAKGFYGFQLSTLDSSKDSNGLYLTYGLNEVQLLGKDDNALTLLPSESTASGGKDLRAKVTGDGDLRIDAPNDYISLSNPNNDYTGKTFVDPDSTLKLLADSALGSTSEVLLEANATLDLANTSQTVGRLNAGENAKVHFGEPKESDDRLDQKPSQLTIREGGQIVSADTLTGSGTLTVESGTLDIEASNPNLHTNNVLFTEAKVNMKSSSGLGDGTIELDGELNLNGVNDGPIQNQLSGMGRLNLFSSDLALTADNSGFEGDIQIDPQSELTVSNASNLGKAAASNNGYLIINNSDDWTLSNDITGSGSVRKEGHGTLSIINDTLWNGKTEINEGELHLGTPNSVVTSNSSSVVIGQNGTLSGFAVLKGDLVHAGTLNIGTQDSEPSVFLVEGNYIGNNGLVNFKGYLEGDSSPVDKLIVRGSTSGTSRVVVTNMGAMGGRTSKGIELIHVDGQSDGTFIQEGRIVAGAFEYRLVRGEGANSNHWYLKTEDDQVRPEIGSYIANEETVQTSFVTRQLDRGGKTEYTDFFTGEKKSTSLWLRQAGRYNSWQDSSGNTKTRSNRYISQIGGDIAAWTDAENQQALHLGLMAGYAHSRAISHSVVNGQRSIGKTDGYGLGMYATWFEDEINQQGAYVDAWFNYSWFKSSVNGNDNPKEKYRSRGLTGSLEAGYTQKLGSNNYGDWYVQPQAQVIWMGVTTPNRTEKNGTHVRFNGHGNIQSRIGTRFYIQGRVPGSDQGVGSFQLYTDVNWIHNTRKFGVTMNQDGFTQAGASNLAELKFGGERKVGKNLHLWGNVGSRFGSHDYRELSATIGAKFVF</sequence>
<dbReference type="InterPro" id="IPR043990">
    <property type="entry name" value="AC_1"/>
</dbReference>
<dbReference type="SMART" id="SM00869">
    <property type="entry name" value="Autotransporter"/>
    <property type="match status" value="1"/>
</dbReference>
<dbReference type="Gene3D" id="2.40.128.130">
    <property type="entry name" value="Autotransporter beta-domain"/>
    <property type="match status" value="1"/>
</dbReference>
<dbReference type="Gene3D" id="2.160.20.20">
    <property type="match status" value="1"/>
</dbReference>
<evidence type="ECO:0000313" key="2">
    <source>
        <dbReference type="EMBL" id="EGG56384.1"/>
    </source>
</evidence>
<dbReference type="eggNOG" id="COG3468">
    <property type="taxonomic scope" value="Bacteria"/>
</dbReference>
<dbReference type="Pfam" id="PF18883">
    <property type="entry name" value="AC_1"/>
    <property type="match status" value="1"/>
</dbReference>
<dbReference type="GO" id="GO:0019867">
    <property type="term" value="C:outer membrane"/>
    <property type="evidence" value="ECO:0007669"/>
    <property type="project" value="InterPro"/>
</dbReference>
<dbReference type="OrthoDB" id="8613300at2"/>
<dbReference type="HOGENOM" id="CLU_238497_0_0_4"/>
<dbReference type="NCBIfam" id="TIGR01414">
    <property type="entry name" value="autotrans_barl"/>
    <property type="match status" value="1"/>
</dbReference>
<keyword evidence="3" id="KW-1185">Reference proteome</keyword>
<dbReference type="InterPro" id="IPR012332">
    <property type="entry name" value="Autotransporter_pectin_lyase_C"/>
</dbReference>